<dbReference type="Proteomes" id="UP001183809">
    <property type="component" value="Unassembled WGS sequence"/>
</dbReference>
<gene>
    <name evidence="2" type="ORF">RM764_38510</name>
</gene>
<proteinExistence type="predicted"/>
<name>A0ABU2U6J7_9ACTN</name>
<protein>
    <submittedName>
        <fullName evidence="2">Transposase</fullName>
    </submittedName>
</protein>
<dbReference type="EMBL" id="JAVREY010000084">
    <property type="protein sequence ID" value="MDT0468804.1"/>
    <property type="molecule type" value="Genomic_DNA"/>
</dbReference>
<keyword evidence="3" id="KW-1185">Reference proteome</keyword>
<comment type="caution">
    <text evidence="2">The sequence shown here is derived from an EMBL/GenBank/DDBJ whole genome shotgun (WGS) entry which is preliminary data.</text>
</comment>
<sequence length="140" mass="15812">MADKRRKFDAEFREGAVWIVTETGKTVAEVAKDLGINETTLASRVSRARRAGTAPGGGSDVQQHAQGRVRPPAHFVTRAEARIRIATWIIHFYNARRLHSVCGFKSPIHYEHDYGASSPRGWLHRKVSAFRGNRQWRSFG</sequence>
<dbReference type="RefSeq" id="WP_311700248.1">
    <property type="nucleotide sequence ID" value="NZ_JAVREY010000084.1"/>
</dbReference>
<dbReference type="Gene3D" id="1.10.10.60">
    <property type="entry name" value="Homeodomain-like"/>
    <property type="match status" value="1"/>
</dbReference>
<evidence type="ECO:0000313" key="3">
    <source>
        <dbReference type="Proteomes" id="UP001183809"/>
    </source>
</evidence>
<dbReference type="Pfam" id="PF01527">
    <property type="entry name" value="HTH_Tnp_1"/>
    <property type="match status" value="1"/>
</dbReference>
<reference evidence="3" key="1">
    <citation type="submission" date="2023-07" db="EMBL/GenBank/DDBJ databases">
        <title>30 novel species of actinomycetes from the DSMZ collection.</title>
        <authorList>
            <person name="Nouioui I."/>
        </authorList>
    </citation>
    <scope>NUCLEOTIDE SEQUENCE [LARGE SCALE GENOMIC DNA]</scope>
    <source>
        <strain evidence="3">DSM 41699</strain>
    </source>
</reference>
<dbReference type="InterPro" id="IPR002514">
    <property type="entry name" value="Transposase_8"/>
</dbReference>
<organism evidence="2 3">
    <name type="scientific">Streptomyces gibsoniae</name>
    <dbReference type="NCBI Taxonomy" id="3075529"/>
    <lineage>
        <taxon>Bacteria</taxon>
        <taxon>Bacillati</taxon>
        <taxon>Actinomycetota</taxon>
        <taxon>Actinomycetes</taxon>
        <taxon>Kitasatosporales</taxon>
        <taxon>Streptomycetaceae</taxon>
        <taxon>Streptomyces</taxon>
    </lineage>
</organism>
<dbReference type="InterPro" id="IPR009057">
    <property type="entry name" value="Homeodomain-like_sf"/>
</dbReference>
<evidence type="ECO:0000256" key="1">
    <source>
        <dbReference type="SAM" id="MobiDB-lite"/>
    </source>
</evidence>
<feature type="region of interest" description="Disordered" evidence="1">
    <location>
        <begin position="45"/>
        <end position="69"/>
    </location>
</feature>
<accession>A0ABU2U6J7</accession>
<dbReference type="SUPFAM" id="SSF46689">
    <property type="entry name" value="Homeodomain-like"/>
    <property type="match status" value="1"/>
</dbReference>
<evidence type="ECO:0000313" key="2">
    <source>
        <dbReference type="EMBL" id="MDT0468804.1"/>
    </source>
</evidence>